<keyword evidence="1" id="KW-0808">Transferase</keyword>
<dbReference type="EMBL" id="UOET01000389">
    <property type="protein sequence ID" value="VAW29623.1"/>
    <property type="molecule type" value="Genomic_DNA"/>
</dbReference>
<sequence>MPPSKKVLVITYYWPPSGGGGVQRWLKFVKYLRLFNWEPIVFTPSNPEMPSMDLTLSREVPSDVRVLRNRIWEPYAFYKRFTGKNQKEKIQTAFLAEKKNKFHLLEDLAVWIRGNFFIPDARRF</sequence>
<reference evidence="1" key="1">
    <citation type="submission" date="2018-06" db="EMBL/GenBank/DDBJ databases">
        <authorList>
            <person name="Zhirakovskaya E."/>
        </authorList>
    </citation>
    <scope>NUCLEOTIDE SEQUENCE</scope>
</reference>
<dbReference type="GO" id="GO:0016740">
    <property type="term" value="F:transferase activity"/>
    <property type="evidence" value="ECO:0007669"/>
    <property type="project" value="UniProtKB-KW"/>
</dbReference>
<feature type="non-terminal residue" evidence="1">
    <location>
        <position position="124"/>
    </location>
</feature>
<name>A0A3B0UN32_9ZZZZ</name>
<organism evidence="1">
    <name type="scientific">hydrothermal vent metagenome</name>
    <dbReference type="NCBI Taxonomy" id="652676"/>
    <lineage>
        <taxon>unclassified sequences</taxon>
        <taxon>metagenomes</taxon>
        <taxon>ecological metagenomes</taxon>
    </lineage>
</organism>
<dbReference type="AlphaFoldDB" id="A0A3B0UN32"/>
<accession>A0A3B0UN32</accession>
<protein>
    <submittedName>
        <fullName evidence="1">TPR/glycosyl transferase domain protein</fullName>
    </submittedName>
</protein>
<evidence type="ECO:0000313" key="1">
    <source>
        <dbReference type="EMBL" id="VAW29623.1"/>
    </source>
</evidence>
<proteinExistence type="predicted"/>
<gene>
    <name evidence="1" type="ORF">MNBD_BACTEROID07-486</name>
</gene>